<keyword evidence="1" id="KW-1133">Transmembrane helix</keyword>
<dbReference type="EMBL" id="JAULSU010000001">
    <property type="protein sequence ID" value="KAK0634127.1"/>
    <property type="molecule type" value="Genomic_DNA"/>
</dbReference>
<dbReference type="Proteomes" id="UP001175000">
    <property type="component" value="Unassembled WGS sequence"/>
</dbReference>
<reference evidence="2" key="1">
    <citation type="submission" date="2023-06" db="EMBL/GenBank/DDBJ databases">
        <title>Genome-scale phylogeny and comparative genomics of the fungal order Sordariales.</title>
        <authorList>
            <consortium name="Lawrence Berkeley National Laboratory"/>
            <person name="Hensen N."/>
            <person name="Bonometti L."/>
            <person name="Westerberg I."/>
            <person name="Brannstrom I.O."/>
            <person name="Guillou S."/>
            <person name="Cros-Aarteil S."/>
            <person name="Calhoun S."/>
            <person name="Haridas S."/>
            <person name="Kuo A."/>
            <person name="Mondo S."/>
            <person name="Pangilinan J."/>
            <person name="Riley R."/>
            <person name="Labutti K."/>
            <person name="Andreopoulos B."/>
            <person name="Lipzen A."/>
            <person name="Chen C."/>
            <person name="Yanf M."/>
            <person name="Daum C."/>
            <person name="Ng V."/>
            <person name="Clum A."/>
            <person name="Steindorff A."/>
            <person name="Ohm R."/>
            <person name="Martin F."/>
            <person name="Silar P."/>
            <person name="Natvig D."/>
            <person name="Lalanne C."/>
            <person name="Gautier V."/>
            <person name="Ament-Velasquez S.L."/>
            <person name="Kruys A."/>
            <person name="Hutchinson M.I."/>
            <person name="Powell A.J."/>
            <person name="Barry K."/>
            <person name="Miller A.N."/>
            <person name="Grigoriev I.V."/>
            <person name="Debuchy R."/>
            <person name="Gladieux P."/>
            <person name="Thoren M.H."/>
            <person name="Johannesson H."/>
        </authorList>
    </citation>
    <scope>NUCLEOTIDE SEQUENCE</scope>
    <source>
        <strain evidence="2">CBS 606.72</strain>
    </source>
</reference>
<keyword evidence="3" id="KW-1185">Reference proteome</keyword>
<comment type="caution">
    <text evidence="2">The sequence shown here is derived from an EMBL/GenBank/DDBJ whole genome shotgun (WGS) entry which is preliminary data.</text>
</comment>
<protein>
    <submittedName>
        <fullName evidence="2">Uncharacterized protein</fullName>
    </submittedName>
</protein>
<name>A0AA39XHJ5_9PEZI</name>
<dbReference type="SUPFAM" id="SSF54909">
    <property type="entry name" value="Dimeric alpha+beta barrel"/>
    <property type="match status" value="1"/>
</dbReference>
<proteinExistence type="predicted"/>
<evidence type="ECO:0000313" key="3">
    <source>
        <dbReference type="Proteomes" id="UP001175000"/>
    </source>
</evidence>
<gene>
    <name evidence="2" type="ORF">B0T14DRAFT_561643</name>
</gene>
<dbReference type="InterPro" id="IPR025444">
    <property type="entry name" value="Monooxy_af470"/>
</dbReference>
<dbReference type="AlphaFoldDB" id="A0AA39XHJ5"/>
<keyword evidence="1" id="KW-0472">Membrane</keyword>
<dbReference type="InterPro" id="IPR011008">
    <property type="entry name" value="Dimeric_a/b-barrel"/>
</dbReference>
<dbReference type="Pfam" id="PF13826">
    <property type="entry name" value="Monooxy_af470-like"/>
    <property type="match status" value="1"/>
</dbReference>
<accession>A0AA39XHJ5</accession>
<keyword evidence="1" id="KW-0812">Transmembrane</keyword>
<feature type="transmembrane region" description="Helical" evidence="1">
    <location>
        <begin position="12"/>
        <end position="30"/>
    </location>
</feature>
<sequence length="263" mass="29357">MKYILLRDNFGLLTWLAFGAVLQGLASLFFPRYAMLPAAGLLVHRILRTLFMYLGLARNPHMDEVLLGKFTAQIPGRDGSLPRGPAAEDITIIILAARSNHPLGILEPEYGKLVGYIGNMLTELSKGGEKHGFLGYSGWTALTEQRTSNQVMVICYFRTLEDLHNFAHGPLHRKGWDWWNRITKDHPHLSIMHEVYHAPKGHWENIFINNHLTGIASTISRVNVDGAKVRPLFSGNLGGMRSQLGRLGRGDGAENAEFDADYA</sequence>
<organism evidence="2 3">
    <name type="scientific">Immersiella caudata</name>
    <dbReference type="NCBI Taxonomy" id="314043"/>
    <lineage>
        <taxon>Eukaryota</taxon>
        <taxon>Fungi</taxon>
        <taxon>Dikarya</taxon>
        <taxon>Ascomycota</taxon>
        <taxon>Pezizomycotina</taxon>
        <taxon>Sordariomycetes</taxon>
        <taxon>Sordariomycetidae</taxon>
        <taxon>Sordariales</taxon>
        <taxon>Lasiosphaeriaceae</taxon>
        <taxon>Immersiella</taxon>
    </lineage>
</organism>
<evidence type="ECO:0000256" key="1">
    <source>
        <dbReference type="SAM" id="Phobius"/>
    </source>
</evidence>
<evidence type="ECO:0000313" key="2">
    <source>
        <dbReference type="EMBL" id="KAK0634127.1"/>
    </source>
</evidence>